<dbReference type="RefSeq" id="WP_021495539.1">
    <property type="nucleotide sequence ID" value="NZ_AUZJ01000043.1"/>
</dbReference>
<evidence type="ECO:0000256" key="2">
    <source>
        <dbReference type="ARBA" id="ARBA00023125"/>
    </source>
</evidence>
<keyword evidence="7" id="KW-1185">Reference proteome</keyword>
<dbReference type="InterPro" id="IPR005471">
    <property type="entry name" value="Tscrpt_reg_IclR_N"/>
</dbReference>
<name>A0ABN0P5W8_TRESO</name>
<dbReference type="SMART" id="SM00346">
    <property type="entry name" value="HTH_ICLR"/>
    <property type="match status" value="1"/>
</dbReference>
<dbReference type="InterPro" id="IPR050707">
    <property type="entry name" value="HTH_MetabolicPath_Reg"/>
</dbReference>
<dbReference type="SUPFAM" id="SSF46785">
    <property type="entry name" value="Winged helix' DNA-binding domain"/>
    <property type="match status" value="1"/>
</dbReference>
<evidence type="ECO:0000256" key="3">
    <source>
        <dbReference type="ARBA" id="ARBA00023163"/>
    </source>
</evidence>
<dbReference type="InterPro" id="IPR036390">
    <property type="entry name" value="WH_DNA-bd_sf"/>
</dbReference>
<dbReference type="InterPro" id="IPR036388">
    <property type="entry name" value="WH-like_DNA-bd_sf"/>
</dbReference>
<dbReference type="Gene3D" id="3.30.450.40">
    <property type="match status" value="1"/>
</dbReference>
<dbReference type="PANTHER" id="PTHR30136">
    <property type="entry name" value="HELIX-TURN-HELIX TRANSCRIPTIONAL REGULATOR, ICLR FAMILY"/>
    <property type="match status" value="1"/>
</dbReference>
<evidence type="ECO:0000259" key="4">
    <source>
        <dbReference type="PROSITE" id="PS51077"/>
    </source>
</evidence>
<feature type="domain" description="IclR-ED" evidence="5">
    <location>
        <begin position="74"/>
        <end position="259"/>
    </location>
</feature>
<gene>
    <name evidence="6" type="ORF">HMPREF0860_1492</name>
</gene>
<evidence type="ECO:0000259" key="5">
    <source>
        <dbReference type="PROSITE" id="PS51078"/>
    </source>
</evidence>
<keyword evidence="2" id="KW-0238">DNA-binding</keyword>
<keyword evidence="1" id="KW-0805">Transcription regulation</keyword>
<dbReference type="PANTHER" id="PTHR30136:SF24">
    <property type="entry name" value="HTH-TYPE TRANSCRIPTIONAL REPRESSOR ALLR"/>
    <property type="match status" value="1"/>
</dbReference>
<comment type="caution">
    <text evidence="6">The sequence shown here is derived from an EMBL/GenBank/DDBJ whole genome shotgun (WGS) entry which is preliminary data.</text>
</comment>
<feature type="domain" description="HTH iclR-type" evidence="4">
    <location>
        <begin position="11"/>
        <end position="73"/>
    </location>
</feature>
<dbReference type="Proteomes" id="UP000016646">
    <property type="component" value="Unassembled WGS sequence"/>
</dbReference>
<organism evidence="6 7">
    <name type="scientific">Treponema socranskii subsp. socranskii VPI DR56BR1116 = ATCC 35536</name>
    <dbReference type="NCBI Taxonomy" id="1125725"/>
    <lineage>
        <taxon>Bacteria</taxon>
        <taxon>Pseudomonadati</taxon>
        <taxon>Spirochaetota</taxon>
        <taxon>Spirochaetia</taxon>
        <taxon>Spirochaetales</taxon>
        <taxon>Treponemataceae</taxon>
        <taxon>Treponema</taxon>
    </lineage>
</organism>
<accession>A0ABN0P5W8</accession>
<dbReference type="PROSITE" id="PS51077">
    <property type="entry name" value="HTH_ICLR"/>
    <property type="match status" value="1"/>
</dbReference>
<keyword evidence="3" id="KW-0804">Transcription</keyword>
<dbReference type="Pfam" id="PF01614">
    <property type="entry name" value="IclR_C"/>
    <property type="match status" value="1"/>
</dbReference>
<dbReference type="InterPro" id="IPR014757">
    <property type="entry name" value="Tscrpt_reg_IclR_C"/>
</dbReference>
<evidence type="ECO:0000313" key="7">
    <source>
        <dbReference type="Proteomes" id="UP000016646"/>
    </source>
</evidence>
<evidence type="ECO:0000256" key="1">
    <source>
        <dbReference type="ARBA" id="ARBA00023015"/>
    </source>
</evidence>
<dbReference type="InterPro" id="IPR029016">
    <property type="entry name" value="GAF-like_dom_sf"/>
</dbReference>
<dbReference type="Gene3D" id="1.10.10.10">
    <property type="entry name" value="Winged helix-like DNA-binding domain superfamily/Winged helix DNA-binding domain"/>
    <property type="match status" value="1"/>
</dbReference>
<protein>
    <submittedName>
        <fullName evidence="6">Transcriptional regulator, IclR family, C-terminal domain protein</fullName>
    </submittedName>
</protein>
<reference evidence="6 7" key="1">
    <citation type="submission" date="2013-08" db="EMBL/GenBank/DDBJ databases">
        <authorList>
            <person name="Durkin A.S."/>
            <person name="Haft D.R."/>
            <person name="McCorrison J."/>
            <person name="Torralba M."/>
            <person name="Gillis M."/>
            <person name="Haft D.H."/>
            <person name="Methe B."/>
            <person name="Sutton G."/>
            <person name="Nelson K.E."/>
        </authorList>
    </citation>
    <scope>NUCLEOTIDE SEQUENCE [LARGE SCALE GENOMIC DNA]</scope>
    <source>
        <strain evidence="6 7">ATCC 35536</strain>
    </source>
</reference>
<dbReference type="SUPFAM" id="SSF55781">
    <property type="entry name" value="GAF domain-like"/>
    <property type="match status" value="1"/>
</dbReference>
<sequence>MMSDKDEKYNVKIVSRSLAIFDMAAGQEDPFTVQDVMKALQINVNMAYRLLTTMTSAGYLIKNETAGTYTVSLKVLKLFNRALSSIDIRKFALPYMEMLAHRFPEANINLAVLYDGEIVQTDRIDGQVIIKTYFTPGKKVPFNASALGKVLVSELYPEELERIIDKSGGLKEFTVHTITDYAVLQRELQKIREQGYAIDREELILNDNCNAAPIRDSSGKIVAAVSMSAFENYITKEQMDANIYMICETARQISSCLGYMA</sequence>
<evidence type="ECO:0000313" key="6">
    <source>
        <dbReference type="EMBL" id="ERK04122.1"/>
    </source>
</evidence>
<dbReference type="PROSITE" id="PS51078">
    <property type="entry name" value="ICLR_ED"/>
    <property type="match status" value="1"/>
</dbReference>
<dbReference type="EMBL" id="AVQI01000028">
    <property type="protein sequence ID" value="ERK04122.1"/>
    <property type="molecule type" value="Genomic_DNA"/>
</dbReference>
<proteinExistence type="predicted"/>